<reference evidence="5" key="1">
    <citation type="submission" date="2023-10" db="EMBL/GenBank/DDBJ databases">
        <title>Genome assembly of Pristionchus species.</title>
        <authorList>
            <person name="Yoshida K."/>
            <person name="Sommer R.J."/>
        </authorList>
    </citation>
    <scope>NUCLEOTIDE SEQUENCE</scope>
    <source>
        <strain evidence="5">RS0144</strain>
    </source>
</reference>
<feature type="domain" description="RING-type" evidence="4">
    <location>
        <begin position="30"/>
        <end position="73"/>
    </location>
</feature>
<dbReference type="InterPro" id="IPR052667">
    <property type="entry name" value="E3_ubiquitin-ligase_RING"/>
</dbReference>
<evidence type="ECO:0000256" key="1">
    <source>
        <dbReference type="ARBA" id="ARBA00022771"/>
    </source>
</evidence>
<dbReference type="Pfam" id="PF13639">
    <property type="entry name" value="zf-RING_2"/>
    <property type="match status" value="1"/>
</dbReference>
<evidence type="ECO:0000256" key="2">
    <source>
        <dbReference type="ARBA" id="ARBA00022833"/>
    </source>
</evidence>
<dbReference type="InterPro" id="IPR001841">
    <property type="entry name" value="Znf_RING"/>
</dbReference>
<evidence type="ECO:0000313" key="6">
    <source>
        <dbReference type="Proteomes" id="UP001432027"/>
    </source>
</evidence>
<dbReference type="Gene3D" id="3.30.40.10">
    <property type="entry name" value="Zinc/RING finger domain, C3HC4 (zinc finger)"/>
    <property type="match status" value="1"/>
</dbReference>
<keyword evidence="2" id="KW-0862">Zinc</keyword>
<dbReference type="PANTHER" id="PTHR47156">
    <property type="entry name" value="PROTEIN CBG20824"/>
    <property type="match status" value="1"/>
</dbReference>
<organism evidence="5 6">
    <name type="scientific">Pristionchus entomophagus</name>
    <dbReference type="NCBI Taxonomy" id="358040"/>
    <lineage>
        <taxon>Eukaryota</taxon>
        <taxon>Metazoa</taxon>
        <taxon>Ecdysozoa</taxon>
        <taxon>Nematoda</taxon>
        <taxon>Chromadorea</taxon>
        <taxon>Rhabditida</taxon>
        <taxon>Rhabditina</taxon>
        <taxon>Diplogasteromorpha</taxon>
        <taxon>Diplogasteroidea</taxon>
        <taxon>Neodiplogasteridae</taxon>
        <taxon>Pristionchus</taxon>
    </lineage>
</organism>
<evidence type="ECO:0000256" key="3">
    <source>
        <dbReference type="PROSITE-ProRule" id="PRU00175"/>
    </source>
</evidence>
<evidence type="ECO:0000259" key="4">
    <source>
        <dbReference type="PROSITE" id="PS50089"/>
    </source>
</evidence>
<dbReference type="SMART" id="SM00184">
    <property type="entry name" value="RING"/>
    <property type="match status" value="1"/>
</dbReference>
<dbReference type="PROSITE" id="PS50089">
    <property type="entry name" value="ZF_RING_2"/>
    <property type="match status" value="1"/>
</dbReference>
<name>A0AAV5T1Y0_9BILA</name>
<protein>
    <recommendedName>
        <fullName evidence="4">RING-type domain-containing protein</fullName>
    </recommendedName>
</protein>
<proteinExistence type="predicted"/>
<dbReference type="InterPro" id="IPR013083">
    <property type="entry name" value="Znf_RING/FYVE/PHD"/>
</dbReference>
<feature type="non-terminal residue" evidence="5">
    <location>
        <position position="1"/>
    </location>
</feature>
<comment type="caution">
    <text evidence="5">The sequence shown here is derived from an EMBL/GenBank/DDBJ whole genome shotgun (WGS) entry which is preliminary data.</text>
</comment>
<evidence type="ECO:0000313" key="5">
    <source>
        <dbReference type="EMBL" id="GMS89506.1"/>
    </source>
</evidence>
<dbReference type="PANTHER" id="PTHR47156:SF10">
    <property type="entry name" value="E3 UBIQUITIN-PROTEIN LIGASE TRIM-21-RELATED"/>
    <property type="match status" value="1"/>
</dbReference>
<dbReference type="SUPFAM" id="SSF57850">
    <property type="entry name" value="RING/U-box"/>
    <property type="match status" value="1"/>
</dbReference>
<dbReference type="AlphaFoldDB" id="A0AAV5T1Y0"/>
<keyword evidence="6" id="KW-1185">Reference proteome</keyword>
<dbReference type="GO" id="GO:0008270">
    <property type="term" value="F:zinc ion binding"/>
    <property type="evidence" value="ECO:0007669"/>
    <property type="project" value="UniProtKB-KW"/>
</dbReference>
<dbReference type="EMBL" id="BTSX01000003">
    <property type="protein sequence ID" value="GMS89506.1"/>
    <property type="molecule type" value="Genomic_DNA"/>
</dbReference>
<keyword evidence="1 3" id="KW-0863">Zinc-finger</keyword>
<keyword evidence="1 3" id="KW-0479">Metal-binding</keyword>
<sequence>KPCRLKVRISQCRHSFLSITMESVVDHIKCAICLDSFDSSDHIPRCFPCGHSFGHSCIQGLKQAKVKKCPTCKADVNLSIDPPVNFQLLGILDACKAVFNQNESDGVKPPICSNCHRAHPSLRTCIKCHEHPILCPHCARINHNGHSFLSFNPSHHKMEAIGAMKNVENSLTNLSGDTRGLITQCIDSLKNLQLECQSDSIQRKIESMAESNPIEAVKAAQEASLVIETTKDNIIQVLSPLIPLIEGISYDLAGVHQGKEEREREDSDFMLALSLSMEDNQLHTHNHDLIKFD</sequence>
<dbReference type="Proteomes" id="UP001432027">
    <property type="component" value="Unassembled WGS sequence"/>
</dbReference>
<accession>A0AAV5T1Y0</accession>
<gene>
    <name evidence="5" type="ORF">PENTCL1PPCAC_11681</name>
</gene>